<dbReference type="PROSITE" id="PS50878">
    <property type="entry name" value="RT_POL"/>
    <property type="match status" value="1"/>
</dbReference>
<evidence type="ECO:0000313" key="2">
    <source>
        <dbReference type="EMBL" id="KAJ3658576.1"/>
    </source>
</evidence>
<organism evidence="2 3">
    <name type="scientific">Zophobas morio</name>
    <dbReference type="NCBI Taxonomy" id="2755281"/>
    <lineage>
        <taxon>Eukaryota</taxon>
        <taxon>Metazoa</taxon>
        <taxon>Ecdysozoa</taxon>
        <taxon>Arthropoda</taxon>
        <taxon>Hexapoda</taxon>
        <taxon>Insecta</taxon>
        <taxon>Pterygota</taxon>
        <taxon>Neoptera</taxon>
        <taxon>Endopterygota</taxon>
        <taxon>Coleoptera</taxon>
        <taxon>Polyphaga</taxon>
        <taxon>Cucujiformia</taxon>
        <taxon>Tenebrionidae</taxon>
        <taxon>Zophobas</taxon>
    </lineage>
</organism>
<dbReference type="Proteomes" id="UP001168821">
    <property type="component" value="Unassembled WGS sequence"/>
</dbReference>
<dbReference type="GO" id="GO:0071897">
    <property type="term" value="P:DNA biosynthetic process"/>
    <property type="evidence" value="ECO:0007669"/>
    <property type="project" value="UniProtKB-ARBA"/>
</dbReference>
<sequence length="178" mass="19866">MEKAFDKVPRKCIWETLRISEVEPGLIEAIKSTYKSTQGVRQGGGVLSPLMILIFMNGIINKCSAQSQRTEAGYHRLRSIKVSECIFADDIALIASSEQALQTNLNIWARELSVNGMTINLDKTKALVISNSPKEINLPLNGNKVEQVKEFEYLGVKIDEDGKLQKELDSRIAKTTKL</sequence>
<dbReference type="AlphaFoldDB" id="A0AA38INK0"/>
<keyword evidence="3" id="KW-1185">Reference proteome</keyword>
<dbReference type="PANTHER" id="PTHR47027:SF20">
    <property type="entry name" value="REVERSE TRANSCRIPTASE-LIKE PROTEIN WITH RNA-DIRECTED DNA POLYMERASE DOMAIN"/>
    <property type="match status" value="1"/>
</dbReference>
<evidence type="ECO:0000259" key="1">
    <source>
        <dbReference type="PROSITE" id="PS50878"/>
    </source>
</evidence>
<dbReference type="PANTHER" id="PTHR47027">
    <property type="entry name" value="REVERSE TRANSCRIPTASE DOMAIN-CONTAINING PROTEIN"/>
    <property type="match status" value="1"/>
</dbReference>
<gene>
    <name evidence="2" type="ORF">Zmor_010308</name>
</gene>
<proteinExistence type="predicted"/>
<reference evidence="2" key="1">
    <citation type="journal article" date="2023" name="G3 (Bethesda)">
        <title>Whole genome assemblies of Zophobas morio and Tenebrio molitor.</title>
        <authorList>
            <person name="Kaur S."/>
            <person name="Stinson S.A."/>
            <person name="diCenzo G.C."/>
        </authorList>
    </citation>
    <scope>NUCLEOTIDE SEQUENCE</scope>
    <source>
        <strain evidence="2">QUZm001</strain>
    </source>
</reference>
<accession>A0AA38INK0</accession>
<comment type="caution">
    <text evidence="2">The sequence shown here is derived from an EMBL/GenBank/DDBJ whole genome shotgun (WGS) entry which is preliminary data.</text>
</comment>
<name>A0AA38INK0_9CUCU</name>
<protein>
    <recommendedName>
        <fullName evidence="1">Reverse transcriptase domain-containing protein</fullName>
    </recommendedName>
</protein>
<feature type="domain" description="Reverse transcriptase" evidence="1">
    <location>
        <begin position="1"/>
        <end position="158"/>
    </location>
</feature>
<evidence type="ECO:0000313" key="3">
    <source>
        <dbReference type="Proteomes" id="UP001168821"/>
    </source>
</evidence>
<dbReference type="InterPro" id="IPR000477">
    <property type="entry name" value="RT_dom"/>
</dbReference>
<dbReference type="EMBL" id="JALNTZ010000003">
    <property type="protein sequence ID" value="KAJ3658576.1"/>
    <property type="molecule type" value="Genomic_DNA"/>
</dbReference>
<dbReference type="Pfam" id="PF00078">
    <property type="entry name" value="RVT_1"/>
    <property type="match status" value="1"/>
</dbReference>
<dbReference type="InterPro" id="IPR043502">
    <property type="entry name" value="DNA/RNA_pol_sf"/>
</dbReference>
<dbReference type="SUPFAM" id="SSF56672">
    <property type="entry name" value="DNA/RNA polymerases"/>
    <property type="match status" value="1"/>
</dbReference>